<dbReference type="AlphaFoldDB" id="A0AAN8ICD1"/>
<dbReference type="EMBL" id="WIXE01020555">
    <property type="protein sequence ID" value="KAK5969134.1"/>
    <property type="molecule type" value="Genomic_DNA"/>
</dbReference>
<evidence type="ECO:0000313" key="2">
    <source>
        <dbReference type="Proteomes" id="UP001331761"/>
    </source>
</evidence>
<evidence type="ECO:0000313" key="1">
    <source>
        <dbReference type="EMBL" id="KAK5969134.1"/>
    </source>
</evidence>
<keyword evidence="2" id="KW-1185">Reference proteome</keyword>
<organism evidence="1 2">
    <name type="scientific">Trichostrongylus colubriformis</name>
    <name type="common">Black scour worm</name>
    <dbReference type="NCBI Taxonomy" id="6319"/>
    <lineage>
        <taxon>Eukaryota</taxon>
        <taxon>Metazoa</taxon>
        <taxon>Ecdysozoa</taxon>
        <taxon>Nematoda</taxon>
        <taxon>Chromadorea</taxon>
        <taxon>Rhabditida</taxon>
        <taxon>Rhabditina</taxon>
        <taxon>Rhabditomorpha</taxon>
        <taxon>Strongyloidea</taxon>
        <taxon>Trichostrongylidae</taxon>
        <taxon>Trichostrongylus</taxon>
    </lineage>
</organism>
<accession>A0AAN8ICD1</accession>
<reference evidence="1 2" key="1">
    <citation type="submission" date="2019-10" db="EMBL/GenBank/DDBJ databases">
        <title>Assembly and Annotation for the nematode Trichostrongylus colubriformis.</title>
        <authorList>
            <person name="Martin J."/>
        </authorList>
    </citation>
    <scope>NUCLEOTIDE SEQUENCE [LARGE SCALE GENOMIC DNA]</scope>
    <source>
        <strain evidence="1">G859</strain>
        <tissue evidence="1">Whole worm</tissue>
    </source>
</reference>
<gene>
    <name evidence="1" type="ORF">GCK32_019035</name>
</gene>
<sequence>MPTEEVTCEIQVYRKRRRRPDLYHFKTFTMPVNSPQNMTKEIRFLEDMSYTAWDVMNVTIVPVIEEYRWDVTNVTMVQVIEEYRGKPATMIYQTVRVPSPRIKVSETVEMNSIVRISCRDGDDMFWELLTPETAVRICFHAYTQLHILSVSDCLVIRCGD</sequence>
<dbReference type="Proteomes" id="UP001331761">
    <property type="component" value="Unassembled WGS sequence"/>
</dbReference>
<comment type="caution">
    <text evidence="1">The sequence shown here is derived from an EMBL/GenBank/DDBJ whole genome shotgun (WGS) entry which is preliminary data.</text>
</comment>
<proteinExistence type="predicted"/>
<protein>
    <submittedName>
        <fullName evidence="1">Uncharacterized protein</fullName>
    </submittedName>
</protein>
<name>A0AAN8ICD1_TRICO</name>